<evidence type="ECO:0000313" key="3">
    <source>
        <dbReference type="Proteomes" id="UP000030002"/>
    </source>
</evidence>
<dbReference type="Pfam" id="PF13289">
    <property type="entry name" value="SIR2_2"/>
    <property type="match status" value="1"/>
</dbReference>
<evidence type="ECO:0000256" key="1">
    <source>
        <dbReference type="SAM" id="MobiDB-lite"/>
    </source>
</evidence>
<sequence length="535" mass="58352">MHHPGHLFVIQGDLMRLSCDAVVVPCDGDLNVTGVWATLMPDLEWLPAAVPSWRRLGGHQRPRDGILEVSGRGGRPVVLVDTVSQSGDVTTMVDMVVSAVRRAAEDSRRHDGRKLPLVGLPLPGTGEGTLAGRRREVVAALVPALRALVQECEVDVALTLWSRQDLAAVQSERHDQSEWGLPESLLSEADRLGLLAAQGQVSLFVGAGVSVPVGLPHWDGLIERLAEEAGRRDLVDPERLEDSAESLRAVLGADAYESVMVREFHREQHGLSHALLAMLRTRQLVTTNFDNCLELALDPLQTEGGYRVLTRALADGASPWLLKLHGDIARPRTLVLTQSDYDRLGADGRALYGVIQALLLTSHLVFVGFSLRDADFLALIDDVRNVRRQAESDEALPTAGTALALHPQAIQAAPLQDEIKAVWMTDDPSNETAARQLEIFLDRVAWKAHTATELSAEFLLDDRYASGHSEEDAALRESVMDWLASLSPTHKASVGWEHLRRTLEELGADPASLNGGVGRSAHFPDAENTVSRVDR</sequence>
<evidence type="ECO:0000313" key="2">
    <source>
        <dbReference type="EMBL" id="KGN30532.1"/>
    </source>
</evidence>
<feature type="region of interest" description="Disordered" evidence="1">
    <location>
        <begin position="513"/>
        <end position="535"/>
    </location>
</feature>
<name>A0A0A0J345_9MICO</name>
<dbReference type="OrthoDB" id="5241047at2"/>
<dbReference type="STRING" id="1385520.N802_06865"/>
<dbReference type="Gene3D" id="3.40.50.1220">
    <property type="entry name" value="TPP-binding domain"/>
    <property type="match status" value="1"/>
</dbReference>
<accession>A0A0A0J345</accession>
<proteinExistence type="predicted"/>
<dbReference type="InterPro" id="IPR029035">
    <property type="entry name" value="DHS-like_NAD/FAD-binding_dom"/>
</dbReference>
<dbReference type="Proteomes" id="UP000030002">
    <property type="component" value="Unassembled WGS sequence"/>
</dbReference>
<reference evidence="2 3" key="1">
    <citation type="submission" date="2013-08" db="EMBL/GenBank/DDBJ databases">
        <title>The genome sequence of Knoellia sinensis.</title>
        <authorList>
            <person name="Zhu W."/>
            <person name="Wang G."/>
        </authorList>
    </citation>
    <scope>NUCLEOTIDE SEQUENCE [LARGE SCALE GENOMIC DNA]</scope>
    <source>
        <strain evidence="2 3">KCTC 19936</strain>
    </source>
</reference>
<dbReference type="AlphaFoldDB" id="A0A0A0J345"/>
<keyword evidence="3" id="KW-1185">Reference proteome</keyword>
<dbReference type="SUPFAM" id="SSF52467">
    <property type="entry name" value="DHS-like NAD/FAD-binding domain"/>
    <property type="match status" value="1"/>
</dbReference>
<dbReference type="EMBL" id="AVPJ01000018">
    <property type="protein sequence ID" value="KGN30532.1"/>
    <property type="molecule type" value="Genomic_DNA"/>
</dbReference>
<gene>
    <name evidence="2" type="ORF">N802_06865</name>
</gene>
<protein>
    <submittedName>
        <fullName evidence="2">Uncharacterized protein</fullName>
    </submittedName>
</protein>
<comment type="caution">
    <text evidence="2">The sequence shown here is derived from an EMBL/GenBank/DDBJ whole genome shotgun (WGS) entry which is preliminary data.</text>
</comment>
<organism evidence="2 3">
    <name type="scientific">Knoellia sinensis KCTC 19936</name>
    <dbReference type="NCBI Taxonomy" id="1385520"/>
    <lineage>
        <taxon>Bacteria</taxon>
        <taxon>Bacillati</taxon>
        <taxon>Actinomycetota</taxon>
        <taxon>Actinomycetes</taxon>
        <taxon>Micrococcales</taxon>
        <taxon>Intrasporangiaceae</taxon>
        <taxon>Knoellia</taxon>
    </lineage>
</organism>
<dbReference type="eggNOG" id="COG0846">
    <property type="taxonomic scope" value="Bacteria"/>
</dbReference>